<dbReference type="GO" id="GO:0004106">
    <property type="term" value="F:chorismate mutase activity"/>
    <property type="evidence" value="ECO:0007669"/>
    <property type="project" value="UniProtKB-EC"/>
</dbReference>
<reference evidence="6 7" key="1">
    <citation type="submission" date="2018-03" db="EMBL/GenBank/DDBJ databases">
        <title>Streptomyces dioscori sp. nov., a novel endophytic actinobacterium isolated from bulbil of Dioscorea bulbifera L.</title>
        <authorList>
            <person name="Zhikuan W."/>
        </authorList>
    </citation>
    <scope>NUCLEOTIDE SEQUENCE [LARGE SCALE GENOMIC DNA]</scope>
    <source>
        <strain evidence="6 7">A217</strain>
    </source>
</reference>
<sequence>MPLGSLTDSVKELLENEDALTFRHQVNRCATVTGLLFATALLTAPQALASTAPVHTDSSSDAVATAESLGRLGPLTDLIIERLQIGDDVAASKFGTNSPIEDPVRERQVLEQVRVKAAALGVNPDAAAAFFQDQITASKIVQRGLFARWTAHPEEAPTTRPDLGPIRERLDQLTTELLQELKGTEQLRDKPVTCAVQLSLAAGSGAVLERLDALHRQALRTGTHSVCR</sequence>
<dbReference type="InterPro" id="IPR051331">
    <property type="entry name" value="Chorismate_mutase-related"/>
</dbReference>
<dbReference type="PANTHER" id="PTHR38041:SF2">
    <property type="entry name" value="SECRETED CHORISMATE MUTASE"/>
    <property type="match status" value="1"/>
</dbReference>
<evidence type="ECO:0000256" key="2">
    <source>
        <dbReference type="ARBA" id="ARBA00012404"/>
    </source>
</evidence>
<dbReference type="NCBIfam" id="TIGR01806">
    <property type="entry name" value="CM_mono2"/>
    <property type="match status" value="1"/>
</dbReference>
<evidence type="ECO:0000256" key="3">
    <source>
        <dbReference type="ARBA" id="ARBA00022729"/>
    </source>
</evidence>
<comment type="caution">
    <text evidence="6">The sequence shown here is derived from an EMBL/GenBank/DDBJ whole genome shotgun (WGS) entry which is preliminary data.</text>
</comment>
<proteinExistence type="predicted"/>
<dbReference type="EMBL" id="PYBJ01000027">
    <property type="protein sequence ID" value="PSM38943.1"/>
    <property type="molecule type" value="Genomic_DNA"/>
</dbReference>
<dbReference type="GO" id="GO:0009697">
    <property type="term" value="P:salicylic acid biosynthetic process"/>
    <property type="evidence" value="ECO:0007669"/>
    <property type="project" value="TreeGrafter"/>
</dbReference>
<dbReference type="SUPFAM" id="SSF48600">
    <property type="entry name" value="Chorismate mutase II"/>
    <property type="match status" value="1"/>
</dbReference>
<dbReference type="PROSITE" id="PS51168">
    <property type="entry name" value="CHORISMATE_MUT_2"/>
    <property type="match status" value="1"/>
</dbReference>
<dbReference type="NCBIfam" id="NF006741">
    <property type="entry name" value="PRK09269.1"/>
    <property type="match status" value="1"/>
</dbReference>
<evidence type="ECO:0000313" key="6">
    <source>
        <dbReference type="EMBL" id="PSM38943.1"/>
    </source>
</evidence>
<evidence type="ECO:0000313" key="7">
    <source>
        <dbReference type="Proteomes" id="UP000240429"/>
    </source>
</evidence>
<dbReference type="Proteomes" id="UP000240429">
    <property type="component" value="Unassembled WGS sequence"/>
</dbReference>
<organism evidence="6 7">
    <name type="scientific">Streptomyces dioscori</name>
    <dbReference type="NCBI Taxonomy" id="2109333"/>
    <lineage>
        <taxon>Bacteria</taxon>
        <taxon>Bacillati</taxon>
        <taxon>Actinomycetota</taxon>
        <taxon>Actinomycetes</taxon>
        <taxon>Kitasatosporales</taxon>
        <taxon>Streptomycetaceae</taxon>
        <taxon>Streptomyces</taxon>
        <taxon>Streptomyces aurantiacus group</taxon>
    </lineage>
</organism>
<dbReference type="Gene3D" id="1.20.59.10">
    <property type="entry name" value="Chorismate mutase"/>
    <property type="match status" value="1"/>
</dbReference>
<dbReference type="GO" id="GO:0046417">
    <property type="term" value="P:chorismate metabolic process"/>
    <property type="evidence" value="ECO:0007669"/>
    <property type="project" value="InterPro"/>
</dbReference>
<dbReference type="AlphaFoldDB" id="A0A2P8PY68"/>
<accession>A0A2P8PY68</accession>
<evidence type="ECO:0000259" key="5">
    <source>
        <dbReference type="PROSITE" id="PS51168"/>
    </source>
</evidence>
<comment type="pathway">
    <text evidence="1">Metabolic intermediate biosynthesis; prephenate biosynthesis; prephenate from chorismate: step 1/1.</text>
</comment>
<feature type="domain" description="Chorismate mutase" evidence="5">
    <location>
        <begin position="53"/>
        <end position="146"/>
    </location>
</feature>
<dbReference type="EC" id="5.4.99.5" evidence="2"/>
<evidence type="ECO:0000256" key="4">
    <source>
        <dbReference type="ARBA" id="ARBA00023235"/>
    </source>
</evidence>
<dbReference type="InterPro" id="IPR036263">
    <property type="entry name" value="Chorismate_II_sf"/>
</dbReference>
<dbReference type="InterPro" id="IPR002701">
    <property type="entry name" value="CM_II_prokaryot"/>
</dbReference>
<keyword evidence="4" id="KW-0413">Isomerase</keyword>
<keyword evidence="3" id="KW-0732">Signal</keyword>
<dbReference type="OrthoDB" id="3825510at2"/>
<dbReference type="InterPro" id="IPR008240">
    <property type="entry name" value="Chorismate_mutase_periplasmic"/>
</dbReference>
<dbReference type="InterPro" id="IPR036979">
    <property type="entry name" value="CM_dom_sf"/>
</dbReference>
<name>A0A2P8PY68_9ACTN</name>
<evidence type="ECO:0000256" key="1">
    <source>
        <dbReference type="ARBA" id="ARBA00004817"/>
    </source>
</evidence>
<dbReference type="SMART" id="SM00830">
    <property type="entry name" value="CM_2"/>
    <property type="match status" value="1"/>
</dbReference>
<dbReference type="UniPathway" id="UPA00120">
    <property type="reaction ID" value="UER00203"/>
</dbReference>
<dbReference type="PANTHER" id="PTHR38041">
    <property type="entry name" value="CHORISMATE MUTASE"/>
    <property type="match status" value="1"/>
</dbReference>
<gene>
    <name evidence="6" type="ORF">C6Y14_33470</name>
</gene>
<keyword evidence="7" id="KW-1185">Reference proteome</keyword>
<dbReference type="Pfam" id="PF01817">
    <property type="entry name" value="CM_2"/>
    <property type="match status" value="1"/>
</dbReference>
<protein>
    <recommendedName>
        <fullName evidence="2">chorismate mutase</fullName>
        <ecNumber evidence="2">5.4.99.5</ecNumber>
    </recommendedName>
</protein>
<dbReference type="RefSeq" id="WP_107020640.1">
    <property type="nucleotide sequence ID" value="NZ_KZ679053.1"/>
</dbReference>